<dbReference type="GeneID" id="62157463"/>
<comment type="caution">
    <text evidence="11">The sequence shown here is derived from an EMBL/GenBank/DDBJ whole genome shotgun (WGS) entry which is preliminary data.</text>
</comment>
<evidence type="ECO:0000256" key="8">
    <source>
        <dbReference type="RuleBase" id="RU003346"/>
    </source>
</evidence>
<dbReference type="RefSeq" id="XP_038750089.1">
    <property type="nucleotide sequence ID" value="XM_038884389.1"/>
</dbReference>
<evidence type="ECO:0000313" key="12">
    <source>
        <dbReference type="Proteomes" id="UP000781932"/>
    </source>
</evidence>
<feature type="transmembrane region" description="Helical" evidence="9">
    <location>
        <begin position="136"/>
        <end position="154"/>
    </location>
</feature>
<proteinExistence type="inferred from homology"/>
<evidence type="ECO:0000256" key="6">
    <source>
        <dbReference type="ARBA" id="ARBA00023136"/>
    </source>
</evidence>
<name>A0A9P6IBL8_9PEZI</name>
<dbReference type="PROSITE" id="PS50850">
    <property type="entry name" value="MFS"/>
    <property type="match status" value="1"/>
</dbReference>
<dbReference type="GO" id="GO:0005351">
    <property type="term" value="F:carbohydrate:proton symporter activity"/>
    <property type="evidence" value="ECO:0007669"/>
    <property type="project" value="TreeGrafter"/>
</dbReference>
<feature type="transmembrane region" description="Helical" evidence="9">
    <location>
        <begin position="27"/>
        <end position="54"/>
    </location>
</feature>
<feature type="transmembrane region" description="Helical" evidence="9">
    <location>
        <begin position="333"/>
        <end position="351"/>
    </location>
</feature>
<feature type="transmembrane region" description="Helical" evidence="9">
    <location>
        <begin position="291"/>
        <end position="313"/>
    </location>
</feature>
<feature type="domain" description="Major facilitator superfamily (MFS) profile" evidence="10">
    <location>
        <begin position="30"/>
        <end position="489"/>
    </location>
</feature>
<feature type="transmembrane region" description="Helical" evidence="9">
    <location>
        <begin position="360"/>
        <end position="381"/>
    </location>
</feature>
<accession>A0A9P6IBL8</accession>
<dbReference type="PROSITE" id="PS00217">
    <property type="entry name" value="SUGAR_TRANSPORT_2"/>
    <property type="match status" value="1"/>
</dbReference>
<comment type="subcellular location">
    <subcellularLocation>
        <location evidence="1">Membrane</location>
        <topology evidence="1">Multi-pass membrane protein</topology>
    </subcellularLocation>
</comment>
<dbReference type="InterPro" id="IPR020846">
    <property type="entry name" value="MFS_dom"/>
</dbReference>
<dbReference type="FunFam" id="1.20.1250.20:FF:000026">
    <property type="entry name" value="MFS quinate transporter QutD"/>
    <property type="match status" value="1"/>
</dbReference>
<dbReference type="InterPro" id="IPR050360">
    <property type="entry name" value="MFS_Sugar_Transporters"/>
</dbReference>
<dbReference type="InterPro" id="IPR003663">
    <property type="entry name" value="Sugar/inositol_transpt"/>
</dbReference>
<dbReference type="PANTHER" id="PTHR48022:SF21">
    <property type="entry name" value="QUINATE TRANSPORTER, PUTATIVE (AFU_ORTHOLOGUE AFUA_6G06960)-RELATED"/>
    <property type="match status" value="1"/>
</dbReference>
<keyword evidence="6 9" id="KW-0472">Membrane</keyword>
<keyword evidence="5 9" id="KW-1133">Transmembrane helix</keyword>
<dbReference type="Pfam" id="PF00083">
    <property type="entry name" value="Sugar_tr"/>
    <property type="match status" value="1"/>
</dbReference>
<dbReference type="EMBL" id="JAATWM020000004">
    <property type="protein sequence ID" value="KAF9880628.1"/>
    <property type="molecule type" value="Genomic_DNA"/>
</dbReference>
<evidence type="ECO:0000256" key="5">
    <source>
        <dbReference type="ARBA" id="ARBA00022989"/>
    </source>
</evidence>
<dbReference type="PANTHER" id="PTHR48022">
    <property type="entry name" value="PLASTIDIC GLUCOSE TRANSPORTER 4"/>
    <property type="match status" value="1"/>
</dbReference>
<dbReference type="InterPro" id="IPR005829">
    <property type="entry name" value="Sugar_transporter_CS"/>
</dbReference>
<keyword evidence="4 9" id="KW-0812">Transmembrane</keyword>
<dbReference type="AlphaFoldDB" id="A0A9P6IBL8"/>
<dbReference type="SUPFAM" id="SSF103473">
    <property type="entry name" value="MFS general substrate transporter"/>
    <property type="match status" value="1"/>
</dbReference>
<comment type="similarity">
    <text evidence="2 8">Belongs to the major facilitator superfamily. Sugar transporter (TC 2.A.1.1) family.</text>
</comment>
<dbReference type="PRINTS" id="PR00171">
    <property type="entry name" value="SUGRTRNSPORT"/>
</dbReference>
<feature type="transmembrane region" description="Helical" evidence="9">
    <location>
        <begin position="105"/>
        <end position="124"/>
    </location>
</feature>
<evidence type="ECO:0000256" key="3">
    <source>
        <dbReference type="ARBA" id="ARBA00022448"/>
    </source>
</evidence>
<evidence type="ECO:0000256" key="9">
    <source>
        <dbReference type="SAM" id="Phobius"/>
    </source>
</evidence>
<sequence>MGGSLLQKIVKNDAMKQDPPEIYGWRVYALACSACFGGLIFGIDTGVIGGVLRMEEFQELYDLVEISPLERSNLNANIVSTLQAGCFVGALLAAQAADRFGRRAVLIWAAGGISVIGVILQAAASGHLAAMYVGRFISGFGTGFASMVNPLYVAENAPRAIRGGLTGIYQLFIVFGIFIAYWINYGCLRHVDGTARYMVPLAIQGLPPLLLMISMFLCNESPRYLAKQDDWDGAISVLSRIRALPPDHPYVADEFAAIRSSIEEENAILDGTSWVSLQKEMWLIPANRKRAIISILLMFFQQMTGTNAINYYAPQIFATLGVDGTENELFATGIYGLVKLIAVAVFLVFVADSLGRRKSLLWTGIGQGLTMLYVGVFIAVAKPGEQEGGQVSAAGYVALVCVFLFACMFQFGWGPCCWIYVSEIATTRLRATNVSYAAATQWLFNFVVSRAVPPMLETMGTGGFGTYIFFCGWCFLMTAFVWFFIPETKGISLEAMNHLFGFQEDIQTKRADIENSSVNNEPKQGDVTQLEHNNIRKIQA</sequence>
<evidence type="ECO:0000256" key="2">
    <source>
        <dbReference type="ARBA" id="ARBA00010992"/>
    </source>
</evidence>
<evidence type="ECO:0000313" key="11">
    <source>
        <dbReference type="EMBL" id="KAF9880628.1"/>
    </source>
</evidence>
<evidence type="ECO:0000256" key="4">
    <source>
        <dbReference type="ARBA" id="ARBA00022692"/>
    </source>
</evidence>
<feature type="transmembrane region" description="Helical" evidence="9">
    <location>
        <begin position="393"/>
        <end position="421"/>
    </location>
</feature>
<dbReference type="PROSITE" id="PS00216">
    <property type="entry name" value="SUGAR_TRANSPORT_1"/>
    <property type="match status" value="2"/>
</dbReference>
<dbReference type="Gene3D" id="1.20.1250.20">
    <property type="entry name" value="MFS general substrate transporter like domains"/>
    <property type="match status" value="1"/>
</dbReference>
<dbReference type="GO" id="GO:0016020">
    <property type="term" value="C:membrane"/>
    <property type="evidence" value="ECO:0007669"/>
    <property type="project" value="UniProtKB-SubCell"/>
</dbReference>
<dbReference type="InterPro" id="IPR005828">
    <property type="entry name" value="MFS_sugar_transport-like"/>
</dbReference>
<gene>
    <name evidence="11" type="ORF">CkaCkLH20_01670</name>
</gene>
<feature type="transmembrane region" description="Helical" evidence="9">
    <location>
        <begin position="433"/>
        <end position="452"/>
    </location>
</feature>
<dbReference type="Proteomes" id="UP000781932">
    <property type="component" value="Unassembled WGS sequence"/>
</dbReference>
<feature type="transmembrane region" description="Helical" evidence="9">
    <location>
        <begin position="464"/>
        <end position="485"/>
    </location>
</feature>
<reference evidence="11" key="2">
    <citation type="submission" date="2020-11" db="EMBL/GenBank/DDBJ databases">
        <title>Whole genome sequencing of Colletotrichum sp.</title>
        <authorList>
            <person name="Li H."/>
        </authorList>
    </citation>
    <scope>NUCLEOTIDE SEQUENCE</scope>
    <source>
        <strain evidence="11">CkLH20</strain>
    </source>
</reference>
<dbReference type="NCBIfam" id="TIGR00879">
    <property type="entry name" value="SP"/>
    <property type="match status" value="1"/>
</dbReference>
<evidence type="ECO:0000259" key="10">
    <source>
        <dbReference type="PROSITE" id="PS50850"/>
    </source>
</evidence>
<keyword evidence="12" id="KW-1185">Reference proteome</keyword>
<feature type="transmembrane region" description="Helical" evidence="9">
    <location>
        <begin position="197"/>
        <end position="218"/>
    </location>
</feature>
<dbReference type="InterPro" id="IPR036259">
    <property type="entry name" value="MFS_trans_sf"/>
</dbReference>
<organism evidence="11 12">
    <name type="scientific">Colletotrichum karsti</name>
    <dbReference type="NCBI Taxonomy" id="1095194"/>
    <lineage>
        <taxon>Eukaryota</taxon>
        <taxon>Fungi</taxon>
        <taxon>Dikarya</taxon>
        <taxon>Ascomycota</taxon>
        <taxon>Pezizomycotina</taxon>
        <taxon>Sordariomycetes</taxon>
        <taxon>Hypocreomycetidae</taxon>
        <taxon>Glomerellales</taxon>
        <taxon>Glomerellaceae</taxon>
        <taxon>Colletotrichum</taxon>
        <taxon>Colletotrichum boninense species complex</taxon>
    </lineage>
</organism>
<protein>
    <submittedName>
        <fullName evidence="11">MFS quinate transporter</fullName>
    </submittedName>
</protein>
<reference evidence="11" key="1">
    <citation type="submission" date="2020-03" db="EMBL/GenBank/DDBJ databases">
        <authorList>
            <person name="He L."/>
        </authorList>
    </citation>
    <scope>NUCLEOTIDE SEQUENCE</scope>
    <source>
        <strain evidence="11">CkLH20</strain>
    </source>
</reference>
<feature type="transmembrane region" description="Helical" evidence="9">
    <location>
        <begin position="166"/>
        <end position="185"/>
    </location>
</feature>
<keyword evidence="7" id="KW-0325">Glycoprotein</keyword>
<keyword evidence="3 8" id="KW-0813">Transport</keyword>
<dbReference type="OrthoDB" id="508119at2759"/>
<evidence type="ECO:0000256" key="7">
    <source>
        <dbReference type="ARBA" id="ARBA00023180"/>
    </source>
</evidence>
<evidence type="ECO:0000256" key="1">
    <source>
        <dbReference type="ARBA" id="ARBA00004141"/>
    </source>
</evidence>